<evidence type="ECO:0000256" key="1">
    <source>
        <dbReference type="SAM" id="MobiDB-lite"/>
    </source>
</evidence>
<sequence>MLSAVRLAILRRRGPEGGGGRDAMMLRLMVGRSGVVRIGHRRTGTDREATQHGCGCDGPADGAADS</sequence>
<reference evidence="2 3" key="1">
    <citation type="submission" date="2013-01" db="EMBL/GenBank/DDBJ databases">
        <title>Whole genome shotgun sequence of Gordonia soli NBRC 108243.</title>
        <authorList>
            <person name="Isaki-Nakamura S."/>
            <person name="Hosoyama A."/>
            <person name="Tsuchikane K."/>
            <person name="Ando Y."/>
            <person name="Baba S."/>
            <person name="Ohji S."/>
            <person name="Hamada M."/>
            <person name="Tamura T."/>
            <person name="Yamazoe A."/>
            <person name="Yamazaki S."/>
            <person name="Fujita N."/>
        </authorList>
    </citation>
    <scope>NUCLEOTIDE SEQUENCE [LARGE SCALE GENOMIC DNA]</scope>
    <source>
        <strain evidence="2 3">NBRC 108243</strain>
    </source>
</reference>
<gene>
    <name evidence="2" type="ORF">GS4_11_00180</name>
</gene>
<name>M0QGJ4_9ACTN</name>
<organism evidence="2 3">
    <name type="scientific">Gordonia soli NBRC 108243</name>
    <dbReference type="NCBI Taxonomy" id="1223545"/>
    <lineage>
        <taxon>Bacteria</taxon>
        <taxon>Bacillati</taxon>
        <taxon>Actinomycetota</taxon>
        <taxon>Actinomycetes</taxon>
        <taxon>Mycobacteriales</taxon>
        <taxon>Gordoniaceae</taxon>
        <taxon>Gordonia</taxon>
    </lineage>
</organism>
<feature type="compositionally biased region" description="Low complexity" evidence="1">
    <location>
        <begin position="53"/>
        <end position="66"/>
    </location>
</feature>
<evidence type="ECO:0000313" key="2">
    <source>
        <dbReference type="EMBL" id="GAC67750.1"/>
    </source>
</evidence>
<proteinExistence type="predicted"/>
<keyword evidence="3" id="KW-1185">Reference proteome</keyword>
<evidence type="ECO:0000313" key="3">
    <source>
        <dbReference type="Proteomes" id="UP000011666"/>
    </source>
</evidence>
<dbReference type="EMBL" id="BANX01000011">
    <property type="protein sequence ID" value="GAC67750.1"/>
    <property type="molecule type" value="Genomic_DNA"/>
</dbReference>
<feature type="region of interest" description="Disordered" evidence="1">
    <location>
        <begin position="41"/>
        <end position="66"/>
    </location>
</feature>
<accession>M0QGJ4</accession>
<dbReference type="AlphaFoldDB" id="M0QGJ4"/>
<dbReference type="Proteomes" id="UP000011666">
    <property type="component" value="Unassembled WGS sequence"/>
</dbReference>
<dbReference type="STRING" id="1223545.GS4_11_00180"/>
<comment type="caution">
    <text evidence="2">The sequence shown here is derived from an EMBL/GenBank/DDBJ whole genome shotgun (WGS) entry which is preliminary data.</text>
</comment>
<protein>
    <submittedName>
        <fullName evidence="2">Uncharacterized protein</fullName>
    </submittedName>
</protein>